<organism evidence="16 17">
    <name type="scientific">Bradyrhizobium lablabi</name>
    <dbReference type="NCBI Taxonomy" id="722472"/>
    <lineage>
        <taxon>Bacteria</taxon>
        <taxon>Pseudomonadati</taxon>
        <taxon>Pseudomonadota</taxon>
        <taxon>Alphaproteobacteria</taxon>
        <taxon>Hyphomicrobiales</taxon>
        <taxon>Nitrobacteraceae</taxon>
        <taxon>Bradyrhizobium</taxon>
    </lineage>
</organism>
<proteinExistence type="inferred from homology"/>
<evidence type="ECO:0000259" key="15">
    <source>
        <dbReference type="PROSITE" id="PS50994"/>
    </source>
</evidence>
<comment type="cofactor">
    <cofactor evidence="13">
        <name>Mg(2+)</name>
        <dbReference type="ChEBI" id="CHEBI:18420"/>
    </cofactor>
    <text evidence="13">Binds 2 Mg(2+) ion per subunit.</text>
</comment>
<keyword evidence="3 13" id="KW-0540">Nuclease</keyword>
<dbReference type="AlphaFoldDB" id="A0A1M6X2T5"/>
<dbReference type="InterPro" id="IPR009057">
    <property type="entry name" value="Homeodomain-like_sf"/>
</dbReference>
<dbReference type="CDD" id="cd16962">
    <property type="entry name" value="RuvC"/>
    <property type="match status" value="1"/>
</dbReference>
<evidence type="ECO:0000256" key="11">
    <source>
        <dbReference type="ARBA" id="ARBA00023204"/>
    </source>
</evidence>
<dbReference type="Proteomes" id="UP000183208">
    <property type="component" value="Unassembled WGS sequence"/>
</dbReference>
<dbReference type="PANTHER" id="PTHR30194">
    <property type="entry name" value="CROSSOVER JUNCTION ENDODEOXYRIBONUCLEASE RUVC"/>
    <property type="match status" value="1"/>
</dbReference>
<evidence type="ECO:0000256" key="7">
    <source>
        <dbReference type="ARBA" id="ARBA00022801"/>
    </source>
</evidence>
<comment type="function">
    <text evidence="13">The RuvA-RuvB-RuvC complex processes Holliday junction (HJ) DNA during genetic recombination and DNA repair. Endonuclease that resolves HJ intermediates. Cleaves cruciform DNA by making single-stranded nicks across the HJ at symmetrical positions within the homologous arms, yielding a 5'-phosphate and a 3'-hydroxyl group; requires a central core of homology in the junction. The consensus cleavage sequence is 5'-(A/T)TT(C/G)-3'. Cleavage occurs on the 3'-side of the TT dinucleotide at the point of strand exchange. HJ branch migration catalyzed by RuvA-RuvB allows RuvC to scan DNA until it finds its consensus sequence, where it cleaves and resolves the cruciform DNA.</text>
</comment>
<evidence type="ECO:0000256" key="3">
    <source>
        <dbReference type="ARBA" id="ARBA00022722"/>
    </source>
</evidence>
<comment type="subunit">
    <text evidence="13">Homodimer which binds Holliday junction (HJ) DNA. The HJ becomes 2-fold symmetrical on binding to RuvC with unstacked arms; it has a different conformation from HJ DNA in complex with RuvA. In the full resolvosome a probable DNA-RuvA(4)-RuvB(12)-RuvC(2) complex forms which resolves the HJ.</text>
</comment>
<feature type="binding site" evidence="13">
    <location>
        <position position="360"/>
    </location>
    <ligand>
        <name>Mg(2+)</name>
        <dbReference type="ChEBI" id="CHEBI:18420"/>
        <label>1</label>
    </ligand>
</feature>
<dbReference type="GO" id="GO:0006281">
    <property type="term" value="P:DNA repair"/>
    <property type="evidence" value="ECO:0007669"/>
    <property type="project" value="UniProtKB-UniRule"/>
</dbReference>
<dbReference type="GO" id="GO:0005737">
    <property type="term" value="C:cytoplasm"/>
    <property type="evidence" value="ECO:0007669"/>
    <property type="project" value="UniProtKB-SubCell"/>
</dbReference>
<keyword evidence="6 13" id="KW-0227">DNA damage</keyword>
<dbReference type="FunFam" id="3.30.420.10:FF:000002">
    <property type="entry name" value="Crossover junction endodeoxyribonuclease RuvC"/>
    <property type="match status" value="1"/>
</dbReference>
<feature type="domain" description="Integrase catalytic" evidence="15">
    <location>
        <begin position="116"/>
        <end position="309"/>
    </location>
</feature>
<evidence type="ECO:0000313" key="16">
    <source>
        <dbReference type="EMBL" id="SEC92867.1"/>
    </source>
</evidence>
<dbReference type="GO" id="GO:0003677">
    <property type="term" value="F:DNA binding"/>
    <property type="evidence" value="ECO:0007669"/>
    <property type="project" value="UniProtKB-KW"/>
</dbReference>
<feature type="binding site" evidence="13">
    <location>
        <position position="420"/>
    </location>
    <ligand>
        <name>Mg(2+)</name>
        <dbReference type="ChEBI" id="CHEBI:18420"/>
        <label>2</label>
    </ligand>
</feature>
<keyword evidence="7 13" id="KW-0378">Hydrolase</keyword>
<dbReference type="Pfam" id="PF02075">
    <property type="entry name" value="RuvC"/>
    <property type="match status" value="1"/>
</dbReference>
<dbReference type="NCBIfam" id="NF033577">
    <property type="entry name" value="transpos_IS481"/>
    <property type="match status" value="1"/>
</dbReference>
<keyword evidence="11 13" id="KW-0234">DNA repair</keyword>
<keyword evidence="2 13" id="KW-0963">Cytoplasm</keyword>
<evidence type="ECO:0000313" key="17">
    <source>
        <dbReference type="Proteomes" id="UP000183208"/>
    </source>
</evidence>
<evidence type="ECO:0000256" key="9">
    <source>
        <dbReference type="ARBA" id="ARBA00023125"/>
    </source>
</evidence>
<dbReference type="PRINTS" id="PR00696">
    <property type="entry name" value="RSOLVASERUVC"/>
</dbReference>
<keyword evidence="10 13" id="KW-0233">DNA recombination</keyword>
<dbReference type="InterPro" id="IPR036397">
    <property type="entry name" value="RNaseH_sf"/>
</dbReference>
<dbReference type="GO" id="GO:0008821">
    <property type="term" value="F:crossover junction DNA endonuclease activity"/>
    <property type="evidence" value="ECO:0007669"/>
    <property type="project" value="UniProtKB-UniRule"/>
</dbReference>
<dbReference type="EC" id="3.1.21.10" evidence="13 14"/>
<dbReference type="PROSITE" id="PS50994">
    <property type="entry name" value="INTEGRASE"/>
    <property type="match status" value="1"/>
</dbReference>
<dbReference type="InterPro" id="IPR047656">
    <property type="entry name" value="IS481-like_transpos"/>
</dbReference>
<dbReference type="GO" id="GO:0048476">
    <property type="term" value="C:Holliday junction resolvase complex"/>
    <property type="evidence" value="ECO:0007669"/>
    <property type="project" value="UniProtKB-UniRule"/>
</dbReference>
<evidence type="ECO:0000256" key="13">
    <source>
        <dbReference type="HAMAP-Rule" id="MF_00034"/>
    </source>
</evidence>
<dbReference type="EMBL" id="FNTI01000001">
    <property type="protein sequence ID" value="SEC92867.1"/>
    <property type="molecule type" value="Genomic_DNA"/>
</dbReference>
<feature type="active site" evidence="13">
    <location>
        <position position="492"/>
    </location>
</feature>
<evidence type="ECO:0000256" key="6">
    <source>
        <dbReference type="ARBA" id="ARBA00022763"/>
    </source>
</evidence>
<accession>A0A1M6X2T5</accession>
<dbReference type="GO" id="GO:0000287">
    <property type="term" value="F:magnesium ion binding"/>
    <property type="evidence" value="ECO:0007669"/>
    <property type="project" value="UniProtKB-UniRule"/>
</dbReference>
<dbReference type="PANTHER" id="PTHR30194:SF3">
    <property type="entry name" value="CROSSOVER JUNCTION ENDODEOXYRIBONUCLEASE RUVC"/>
    <property type="match status" value="1"/>
</dbReference>
<comment type="similarity">
    <text evidence="1 13">Belongs to the RuvC family.</text>
</comment>
<comment type="subcellular location">
    <subcellularLocation>
        <location evidence="13">Cytoplasm</location>
    </subcellularLocation>
</comment>
<dbReference type="HAMAP" id="MF_00034">
    <property type="entry name" value="RuvC"/>
    <property type="match status" value="1"/>
</dbReference>
<dbReference type="SUPFAM" id="SSF46689">
    <property type="entry name" value="Homeodomain-like"/>
    <property type="match status" value="1"/>
</dbReference>
<evidence type="ECO:0000256" key="4">
    <source>
        <dbReference type="ARBA" id="ARBA00022723"/>
    </source>
</evidence>
<keyword evidence="4 13" id="KW-0479">Metal-binding</keyword>
<dbReference type="PROSITE" id="PS01321">
    <property type="entry name" value="RUVC"/>
    <property type="match status" value="1"/>
</dbReference>
<keyword evidence="9 13" id="KW-0238">DNA-binding</keyword>
<reference evidence="16 17" key="1">
    <citation type="submission" date="2016-10" db="EMBL/GenBank/DDBJ databases">
        <authorList>
            <person name="de Groot N.N."/>
        </authorList>
    </citation>
    <scope>NUCLEOTIDE SEQUENCE [LARGE SCALE GENOMIC DNA]</scope>
    <source>
        <strain evidence="16 17">GAS522</strain>
    </source>
</reference>
<keyword evidence="5 13" id="KW-0255">Endonuclease</keyword>
<keyword evidence="8 13" id="KW-0460">Magnesium</keyword>
<sequence length="519" mass="57605">MELNLHANATTTPKTRGYIQRSRKSVVQLAAELGVSETTIRRWRGRTTVADRSHQPRNLTTSLSAVEERAVCELRTSLQLPLDDIVEVMQRCINAKLSRSAIHRCLQRNGISRRPKPDKPKAGVFETASVGFIHIDLKHLPALQRRTSYAFVAIDRATRYVYVEIHSRRDSETAAGFLQRFLAHFPHDVHTILTDNGAEFTDRFAVDKKNKPPGRPSGSHPFDRLCKQHGIDHRLTKPYHPQTNGLVERFNRRIAEAIGREEKRGSARRTFADHADRDAFLGKFVHDYNRTRLKCLGYKAPIQALTNLPGPNTFAGTTMHLSAPAGDDHFVYVSFTMVWRYHYVMTSPPIRQPVRIIGIDPGLRRTGWGVIETEGNRLVFIGCGSVEPPDHLPLASRLLAIHEGLAAVLGDFRPAEAAVEQTFVNKDGVATLKLGQARGVAMLAPAMFGIEVAEYAPNQVKKTVVGAGHADKNQIAVMLKILLPKAEPKSADAADALAIAITHAHHRASTALRLKVANL</sequence>
<evidence type="ECO:0000256" key="5">
    <source>
        <dbReference type="ARBA" id="ARBA00022759"/>
    </source>
</evidence>
<evidence type="ECO:0000256" key="14">
    <source>
        <dbReference type="NCBIfam" id="TIGR00228"/>
    </source>
</evidence>
<dbReference type="NCBIfam" id="TIGR00228">
    <property type="entry name" value="ruvC"/>
    <property type="match status" value="1"/>
</dbReference>
<dbReference type="GO" id="GO:0006310">
    <property type="term" value="P:DNA recombination"/>
    <property type="evidence" value="ECO:0007669"/>
    <property type="project" value="UniProtKB-UniRule"/>
</dbReference>
<feature type="binding site" evidence="13">
    <location>
        <position position="492"/>
    </location>
    <ligand>
        <name>Mg(2+)</name>
        <dbReference type="ChEBI" id="CHEBI:18420"/>
        <label>1</label>
    </ligand>
</feature>
<dbReference type="InterPro" id="IPR020563">
    <property type="entry name" value="X-over_junc_endoDNase_Mg_BS"/>
</dbReference>
<evidence type="ECO:0000256" key="10">
    <source>
        <dbReference type="ARBA" id="ARBA00023172"/>
    </source>
</evidence>
<dbReference type="SUPFAM" id="SSF53098">
    <property type="entry name" value="Ribonuclease H-like"/>
    <property type="match status" value="2"/>
</dbReference>
<feature type="active site" evidence="13">
    <location>
        <position position="360"/>
    </location>
</feature>
<evidence type="ECO:0000256" key="2">
    <source>
        <dbReference type="ARBA" id="ARBA00022490"/>
    </source>
</evidence>
<dbReference type="Gene3D" id="3.30.420.10">
    <property type="entry name" value="Ribonuclease H-like superfamily/Ribonuclease H"/>
    <property type="match status" value="2"/>
</dbReference>
<evidence type="ECO:0000256" key="8">
    <source>
        <dbReference type="ARBA" id="ARBA00022842"/>
    </source>
</evidence>
<dbReference type="GO" id="GO:0015074">
    <property type="term" value="P:DNA integration"/>
    <property type="evidence" value="ECO:0007669"/>
    <property type="project" value="InterPro"/>
</dbReference>
<feature type="active site" evidence="13">
    <location>
        <position position="420"/>
    </location>
</feature>
<name>A0A1M6X2T5_9BRAD</name>
<gene>
    <name evidence="13" type="primary">ruvC</name>
    <name evidence="16" type="ORF">SAMN05444171_2599</name>
</gene>
<protein>
    <recommendedName>
        <fullName evidence="13 14">Crossover junction endodeoxyribonuclease RuvC</fullName>
        <ecNumber evidence="13 14">3.1.21.10</ecNumber>
    </recommendedName>
    <alternativeName>
        <fullName evidence="13">Holliday junction nuclease RuvC</fullName>
    </alternativeName>
    <alternativeName>
        <fullName evidence="13">Holliday junction resolvase RuvC</fullName>
    </alternativeName>
</protein>
<dbReference type="InterPro" id="IPR001584">
    <property type="entry name" value="Integrase_cat-core"/>
</dbReference>
<dbReference type="InterPro" id="IPR012337">
    <property type="entry name" value="RNaseH-like_sf"/>
</dbReference>
<comment type="catalytic activity">
    <reaction evidence="12 13">
        <text>Endonucleolytic cleavage at a junction such as a reciprocal single-stranded crossover between two homologous DNA duplexes (Holliday junction).</text>
        <dbReference type="EC" id="3.1.21.10"/>
    </reaction>
</comment>
<dbReference type="GO" id="GO:0009432">
    <property type="term" value="P:SOS response"/>
    <property type="evidence" value="ECO:0007669"/>
    <property type="project" value="UniProtKB-ARBA"/>
</dbReference>
<dbReference type="InterPro" id="IPR002176">
    <property type="entry name" value="X-over_junc_endoDNase_RuvC"/>
</dbReference>
<evidence type="ECO:0000256" key="1">
    <source>
        <dbReference type="ARBA" id="ARBA00009518"/>
    </source>
</evidence>
<evidence type="ECO:0000256" key="12">
    <source>
        <dbReference type="ARBA" id="ARBA00029354"/>
    </source>
</evidence>
<dbReference type="Pfam" id="PF00665">
    <property type="entry name" value="rve"/>
    <property type="match status" value="1"/>
</dbReference>